<evidence type="ECO:0000313" key="4">
    <source>
        <dbReference type="Proteomes" id="UP000238937"/>
    </source>
</evidence>
<proteinExistence type="predicted"/>
<dbReference type="Pfam" id="PF01381">
    <property type="entry name" value="HTH_3"/>
    <property type="match status" value="1"/>
</dbReference>
<keyword evidence="1" id="KW-0175">Coiled coil</keyword>
<evidence type="ECO:0000313" key="3">
    <source>
        <dbReference type="EMBL" id="PSB56828.1"/>
    </source>
</evidence>
<organism evidence="3 4">
    <name type="scientific">Chamaesiphon polymorphus CCALA 037</name>
    <dbReference type="NCBI Taxonomy" id="2107692"/>
    <lineage>
        <taxon>Bacteria</taxon>
        <taxon>Bacillati</taxon>
        <taxon>Cyanobacteriota</taxon>
        <taxon>Cyanophyceae</taxon>
        <taxon>Gomontiellales</taxon>
        <taxon>Chamaesiphonaceae</taxon>
        <taxon>Chamaesiphon</taxon>
    </lineage>
</organism>
<reference evidence="3 4" key="1">
    <citation type="submission" date="2018-03" db="EMBL/GenBank/DDBJ databases">
        <title>The ancient ancestry and fast evolution of plastids.</title>
        <authorList>
            <person name="Moore K.R."/>
            <person name="Magnabosco C."/>
            <person name="Momper L."/>
            <person name="Gold D.A."/>
            <person name="Bosak T."/>
            <person name="Fournier G.P."/>
        </authorList>
    </citation>
    <scope>NUCLEOTIDE SEQUENCE [LARGE SCALE GENOMIC DNA]</scope>
    <source>
        <strain evidence="3 4">CCALA 037</strain>
    </source>
</reference>
<name>A0A2T1GGP3_9CYAN</name>
<dbReference type="SUPFAM" id="SSF47413">
    <property type="entry name" value="lambda repressor-like DNA-binding domains"/>
    <property type="match status" value="1"/>
</dbReference>
<dbReference type="Proteomes" id="UP000238937">
    <property type="component" value="Unassembled WGS sequence"/>
</dbReference>
<evidence type="ECO:0000259" key="2">
    <source>
        <dbReference type="PROSITE" id="PS50943"/>
    </source>
</evidence>
<feature type="domain" description="HTH cro/C1-type" evidence="2">
    <location>
        <begin position="79"/>
        <end position="134"/>
    </location>
</feature>
<evidence type="ECO:0000256" key="1">
    <source>
        <dbReference type="SAM" id="Coils"/>
    </source>
</evidence>
<dbReference type="RefSeq" id="WP_106303869.1">
    <property type="nucleotide sequence ID" value="NZ_PVWO01000106.1"/>
</dbReference>
<dbReference type="EMBL" id="PVWO01000106">
    <property type="protein sequence ID" value="PSB56828.1"/>
    <property type="molecule type" value="Genomic_DNA"/>
</dbReference>
<keyword evidence="4" id="KW-1185">Reference proteome</keyword>
<protein>
    <submittedName>
        <fullName evidence="3">XRE family transcriptional regulator</fullName>
    </submittedName>
</protein>
<dbReference type="CDD" id="cd00093">
    <property type="entry name" value="HTH_XRE"/>
    <property type="match status" value="1"/>
</dbReference>
<dbReference type="Gene3D" id="1.10.260.40">
    <property type="entry name" value="lambda repressor-like DNA-binding domains"/>
    <property type="match status" value="1"/>
</dbReference>
<dbReference type="InterPro" id="IPR010982">
    <property type="entry name" value="Lambda_DNA-bd_dom_sf"/>
</dbReference>
<dbReference type="SMART" id="SM00530">
    <property type="entry name" value="HTH_XRE"/>
    <property type="match status" value="1"/>
</dbReference>
<sequence length="137" mass="15669">MIQNEHQYKVTKGEIDKLQQVIDKLREQPNLPPSQLAAMQNSFQTQIDRMQMEIQEYEDLKVGKVEITMGTIEDLPKVLIQKRISLGMTQKELAAKLGIKEQMVQRYEASGYESIGLGRLMEVWNALSVSIPMMTVS</sequence>
<dbReference type="GO" id="GO:0003677">
    <property type="term" value="F:DNA binding"/>
    <property type="evidence" value="ECO:0007669"/>
    <property type="project" value="InterPro"/>
</dbReference>
<gene>
    <name evidence="3" type="ORF">C7B77_10540</name>
</gene>
<dbReference type="InterPro" id="IPR001387">
    <property type="entry name" value="Cro/C1-type_HTH"/>
</dbReference>
<comment type="caution">
    <text evidence="3">The sequence shown here is derived from an EMBL/GenBank/DDBJ whole genome shotgun (WGS) entry which is preliminary data.</text>
</comment>
<feature type="coiled-coil region" evidence="1">
    <location>
        <begin position="8"/>
        <end position="60"/>
    </location>
</feature>
<accession>A0A2T1GGP3</accession>
<dbReference type="PROSITE" id="PS50943">
    <property type="entry name" value="HTH_CROC1"/>
    <property type="match status" value="1"/>
</dbReference>
<dbReference type="OrthoDB" id="9794834at2"/>
<dbReference type="AlphaFoldDB" id="A0A2T1GGP3"/>